<reference evidence="1 2" key="1">
    <citation type="submission" date="2018-08" db="EMBL/GenBank/DDBJ databases">
        <title>Recombination of ecologically and evolutionarily significant loci maintains genetic cohesion in the Pseudomonas syringae species complex.</title>
        <authorList>
            <person name="Dillon M."/>
            <person name="Thakur S."/>
            <person name="Almeida R.N.D."/>
            <person name="Weir B.S."/>
            <person name="Guttman D.S."/>
        </authorList>
    </citation>
    <scope>NUCLEOTIDE SEQUENCE [LARGE SCALE GENOMIC DNA]</scope>
    <source>
        <strain evidence="1 2">ICMP 3883</strain>
    </source>
</reference>
<evidence type="ECO:0000313" key="1">
    <source>
        <dbReference type="EMBL" id="RML46129.1"/>
    </source>
</evidence>
<accession>A0A3M2W3L8</accession>
<dbReference type="AlphaFoldDB" id="A0A3M2W3L8"/>
<sequence length="38" mass="4542">MGIQCQRAIWLEYVEFQRILNLDHRDVQGPQVRLSLSE</sequence>
<gene>
    <name evidence="1" type="ORF">ALQ95_01279</name>
</gene>
<organism evidence="1 2">
    <name type="scientific">Pseudomonas syringae pv. ribicola</name>
    <dbReference type="NCBI Taxonomy" id="55398"/>
    <lineage>
        <taxon>Bacteria</taxon>
        <taxon>Pseudomonadati</taxon>
        <taxon>Pseudomonadota</taxon>
        <taxon>Gammaproteobacteria</taxon>
        <taxon>Pseudomonadales</taxon>
        <taxon>Pseudomonadaceae</taxon>
        <taxon>Pseudomonas</taxon>
    </lineage>
</organism>
<protein>
    <submittedName>
        <fullName evidence="1">Uncharacterized protein</fullName>
    </submittedName>
</protein>
<name>A0A3M2W3L8_PSESI</name>
<proteinExistence type="predicted"/>
<dbReference type="Proteomes" id="UP000280292">
    <property type="component" value="Unassembled WGS sequence"/>
</dbReference>
<comment type="caution">
    <text evidence="1">The sequence shown here is derived from an EMBL/GenBank/DDBJ whole genome shotgun (WGS) entry which is preliminary data.</text>
</comment>
<dbReference type="EMBL" id="RBNR01000081">
    <property type="protein sequence ID" value="RML46129.1"/>
    <property type="molecule type" value="Genomic_DNA"/>
</dbReference>
<evidence type="ECO:0000313" key="2">
    <source>
        <dbReference type="Proteomes" id="UP000280292"/>
    </source>
</evidence>